<feature type="domain" description="VWFC" evidence="4">
    <location>
        <begin position="977"/>
        <end position="1037"/>
    </location>
</feature>
<evidence type="ECO:0000256" key="3">
    <source>
        <dbReference type="SAM" id="MobiDB-lite"/>
    </source>
</evidence>
<keyword evidence="2" id="KW-0217">Developmental protein</keyword>
<dbReference type="Pfam" id="PF07452">
    <property type="entry name" value="CHRD"/>
    <property type="match status" value="3"/>
</dbReference>
<dbReference type="CTD" id="8646"/>
<dbReference type="InterPro" id="IPR052278">
    <property type="entry name" value="Chordin-like_regulators"/>
</dbReference>
<accession>A0A669Q1S5</accession>
<feature type="domain" description="VWFC" evidence="4">
    <location>
        <begin position="1144"/>
        <end position="1208"/>
    </location>
</feature>
<dbReference type="PANTHER" id="PTHR46526:SF1">
    <property type="entry name" value="CHORDIN"/>
    <property type="match status" value="1"/>
</dbReference>
<dbReference type="GO" id="GO:0005615">
    <property type="term" value="C:extracellular space"/>
    <property type="evidence" value="ECO:0007669"/>
    <property type="project" value="TreeGrafter"/>
</dbReference>
<evidence type="ECO:0000313" key="7">
    <source>
        <dbReference type="Proteomes" id="UP000472261"/>
    </source>
</evidence>
<feature type="domain" description="CHRD" evidence="5">
    <location>
        <begin position="818"/>
        <end position="945"/>
    </location>
</feature>
<dbReference type="AlphaFoldDB" id="A0A669Q1S5"/>
<evidence type="ECO:0000256" key="2">
    <source>
        <dbReference type="PROSITE-ProRule" id="PRU00230"/>
    </source>
</evidence>
<dbReference type="PROSITE" id="PS01208">
    <property type="entry name" value="VWFC_1"/>
    <property type="match status" value="2"/>
</dbReference>
<dbReference type="Gene3D" id="6.20.200.20">
    <property type="match status" value="1"/>
</dbReference>
<dbReference type="PANTHER" id="PTHR46526">
    <property type="entry name" value="CHORDIN"/>
    <property type="match status" value="1"/>
</dbReference>
<dbReference type="Gene3D" id="2.10.70.10">
    <property type="entry name" value="Complement Module, domain 1"/>
    <property type="match status" value="1"/>
</dbReference>
<keyword evidence="7" id="KW-1185">Reference proteome</keyword>
<evidence type="ECO:0000259" key="4">
    <source>
        <dbReference type="PROSITE" id="PS50184"/>
    </source>
</evidence>
<organism evidence="6 7">
    <name type="scientific">Phasianus colchicus</name>
    <name type="common">Common pheasant</name>
    <dbReference type="NCBI Taxonomy" id="9054"/>
    <lineage>
        <taxon>Eukaryota</taxon>
        <taxon>Metazoa</taxon>
        <taxon>Chordata</taxon>
        <taxon>Craniata</taxon>
        <taxon>Vertebrata</taxon>
        <taxon>Euteleostomi</taxon>
        <taxon>Archelosauria</taxon>
        <taxon>Archosauria</taxon>
        <taxon>Dinosauria</taxon>
        <taxon>Saurischia</taxon>
        <taxon>Theropoda</taxon>
        <taxon>Coelurosauria</taxon>
        <taxon>Aves</taxon>
        <taxon>Neognathae</taxon>
        <taxon>Galloanserae</taxon>
        <taxon>Galliformes</taxon>
        <taxon>Phasianidae</taxon>
        <taxon>Phasianinae</taxon>
        <taxon>Phasianus</taxon>
    </lineage>
</organism>
<dbReference type="Pfam" id="PF00093">
    <property type="entry name" value="VWC"/>
    <property type="match status" value="4"/>
</dbReference>
<dbReference type="InterPro" id="IPR010895">
    <property type="entry name" value="CHRD"/>
</dbReference>
<dbReference type="SMART" id="SM00754">
    <property type="entry name" value="CHRD"/>
    <property type="match status" value="4"/>
</dbReference>
<evidence type="ECO:0000313" key="6">
    <source>
        <dbReference type="Ensembl" id="ENSPCLP00000012363.1"/>
    </source>
</evidence>
<name>A0A669Q1S5_PHACC</name>
<dbReference type="Proteomes" id="UP000472261">
    <property type="component" value="Unplaced"/>
</dbReference>
<feature type="domain" description="CHRD" evidence="5">
    <location>
        <begin position="448"/>
        <end position="566"/>
    </location>
</feature>
<feature type="domain" description="CHRD" evidence="5">
    <location>
        <begin position="692"/>
        <end position="812"/>
    </location>
</feature>
<dbReference type="GO" id="GO:0036122">
    <property type="term" value="F:BMP binding"/>
    <property type="evidence" value="ECO:0007669"/>
    <property type="project" value="TreeGrafter"/>
</dbReference>
<dbReference type="Ensembl" id="ENSPCLT00000016438.1">
    <property type="protein sequence ID" value="ENSPCLP00000012363.1"/>
    <property type="gene ID" value="ENSPCLG00000010155.1"/>
</dbReference>
<dbReference type="GO" id="GO:0030514">
    <property type="term" value="P:negative regulation of BMP signaling pathway"/>
    <property type="evidence" value="ECO:0007669"/>
    <property type="project" value="TreeGrafter"/>
</dbReference>
<feature type="domain" description="VWFC" evidence="4">
    <location>
        <begin position="1056"/>
        <end position="1125"/>
    </location>
</feature>
<feature type="compositionally biased region" description="Pro residues" evidence="3">
    <location>
        <begin position="268"/>
        <end position="277"/>
    </location>
</feature>
<feature type="domain" description="CHRD" evidence="5">
    <location>
        <begin position="568"/>
        <end position="691"/>
    </location>
</feature>
<dbReference type="InterPro" id="IPR001007">
    <property type="entry name" value="VWF_dom"/>
</dbReference>
<proteinExistence type="predicted"/>
<dbReference type="SUPFAM" id="SSF57603">
    <property type="entry name" value="FnI-like domain"/>
    <property type="match status" value="4"/>
</dbReference>
<protein>
    <recommendedName>
        <fullName evidence="1">Chordin</fullName>
    </recommendedName>
</protein>
<dbReference type="GeneID" id="116235405"/>
<evidence type="ECO:0000259" key="5">
    <source>
        <dbReference type="PROSITE" id="PS50933"/>
    </source>
</evidence>
<reference evidence="6" key="2">
    <citation type="submission" date="2025-09" db="UniProtKB">
        <authorList>
            <consortium name="Ensembl"/>
        </authorList>
    </citation>
    <scope>IDENTIFICATION</scope>
</reference>
<feature type="region of interest" description="Disordered" evidence="3">
    <location>
        <begin position="250"/>
        <end position="280"/>
    </location>
</feature>
<feature type="domain" description="VWFC" evidence="4">
    <location>
        <begin position="324"/>
        <end position="400"/>
    </location>
</feature>
<dbReference type="PROSITE" id="PS50184">
    <property type="entry name" value="VWFC_2"/>
    <property type="match status" value="4"/>
</dbReference>
<dbReference type="SMART" id="SM00214">
    <property type="entry name" value="VWC"/>
    <property type="match status" value="4"/>
</dbReference>
<dbReference type="GO" id="GO:0009953">
    <property type="term" value="P:dorsal/ventral pattern formation"/>
    <property type="evidence" value="ECO:0007669"/>
    <property type="project" value="TreeGrafter"/>
</dbReference>
<dbReference type="PROSITE" id="PS50933">
    <property type="entry name" value="CHRD"/>
    <property type="match status" value="4"/>
</dbReference>
<sequence>MSVVSQPWRCQGVVPMGKPGYPLPGLAHAKWGGGGHRDGAPWQQGHGVWGCSPPSHSLCRGEAQEEPSGEVRACCAPAAPCFPSYTVQLAGCLHRPELILAAQRFPLLPCTPACLPTGGGDPAPPSLPAGGGDTGGTHRSPLLVPRASVSTAGPCSPQAFPWCLLPAHHHCCPQHSGHMWVKTRIRAGCCSRTLSHGTSLGPQILFPCLWEWSCGPALGLHSALGFGDAKGTCCGDSQLPLAHAAAYKAGPGPAAGQRRWQRRRQAAPGPPSPPPAARFPRFPGTMRTALLLLALLALPARTARPKLALPIRPDSEPLPPGGAAGCAFGGHFYALEETWHPDLGEPFGVMRCVICHCETQRNRRGKPVGKVNCKNMKQDCPVPTCPRATLLPGHCCHTCPKSLPGPLEKSSEPPFDTFEYFQDKEDELDKPYNDRSYLSSEGLARDDARTEFVALLTSGPEPWHPTSSAVAKARFTLLRSYLLFSISYERLGRPSRVRFSDPEGTVLFEHPVQKSAAPEEGMLCGMWRTVSKANIQLLRAEQLRVSLITRAQPSGEVHGHILKHRALFAETFGAILTSSDPAHLGAGGMAMLTLSDTENNLHFILMARGLLEPSAGESPWVPLRVRILHQGQTLREVHANITMEEPDFAEVLSDLSTHELQWLAQGQLHIVADTEGQHPRQLEGTITARRSCDTIQSVLCGADALQPTKTGAVGSAKLALHENGTLEYQVRVVGTASEVVGVTLETKPRRKNKRNVLFDMTPSYRDGLAQGVWHSPSARDAHMLLQNELFLNVATKDWVEGELRGQVISLPYSGLLARYTEMPVPLAGQLVSPSVSSGAGGHAWLSLDEHCHLHYEIVVAGLGRPADGTVSAQLHGVAELGEMGSRPHLHKRMLKGFYGTEAQGVVKDLDAELLQHLAQGTAFLQVSTKAHPRGEMRGWVHIPNRCLAGGARLSTGGAELSEGPKSRDVEQLKKDPNSCFFEGQHHAHGTRWAPDYDKKCSICSCQKRTVICDPILCQPLNCTRQVHPEELCCPVCEEKKMEQEELKLERARDSSEGCYFDGDKTWRGSGTRWHPVVPPFGLIKCAICTCKGTTGEVHCEKVQCPRLTCANPVRVSPSDCCKQCPAPEKSVPELTDGMQADGPRACRFGRRWYLNNESWHPSVPPFGEMKCILCWCVSGETHCQRQECPPDACASPSRRDNPCCAKCRALDTPPEKMHEATAESWSH</sequence>
<reference evidence="6" key="1">
    <citation type="submission" date="2025-08" db="UniProtKB">
        <authorList>
            <consortium name="Ensembl"/>
        </authorList>
    </citation>
    <scope>IDENTIFICATION</scope>
</reference>
<gene>
    <name evidence="6" type="primary">CHRD</name>
</gene>
<dbReference type="RefSeq" id="XP_031459423.1">
    <property type="nucleotide sequence ID" value="XM_031603563.1"/>
</dbReference>
<evidence type="ECO:0000256" key="1">
    <source>
        <dbReference type="ARBA" id="ARBA00016968"/>
    </source>
</evidence>